<protein>
    <submittedName>
        <fullName evidence="2">Uncharacterized protein</fullName>
    </submittedName>
</protein>
<organism evidence="2 3">
    <name type="scientific">Durusdinium trenchii</name>
    <dbReference type="NCBI Taxonomy" id="1381693"/>
    <lineage>
        <taxon>Eukaryota</taxon>
        <taxon>Sar</taxon>
        <taxon>Alveolata</taxon>
        <taxon>Dinophyceae</taxon>
        <taxon>Suessiales</taxon>
        <taxon>Symbiodiniaceae</taxon>
        <taxon>Durusdinium</taxon>
    </lineage>
</organism>
<evidence type="ECO:0000256" key="1">
    <source>
        <dbReference type="SAM" id="MobiDB-lite"/>
    </source>
</evidence>
<feature type="compositionally biased region" description="Basic and acidic residues" evidence="1">
    <location>
        <begin position="112"/>
        <end position="127"/>
    </location>
</feature>
<gene>
    <name evidence="2" type="ORF">CCMP2556_LOCUS38686</name>
</gene>
<proteinExistence type="predicted"/>
<keyword evidence="3" id="KW-1185">Reference proteome</keyword>
<feature type="compositionally biased region" description="Acidic residues" evidence="1">
    <location>
        <begin position="128"/>
        <end position="146"/>
    </location>
</feature>
<feature type="compositionally biased region" description="Acidic residues" evidence="1">
    <location>
        <begin position="79"/>
        <end position="104"/>
    </location>
</feature>
<sequence>MFTADVLGFEQHFRNYVDLQAVPSGYKCDWMYECYKGVQKSNEAPKSHPSECGALKMYGVGACITVSLAPPTPPKPITSDEEATDVPSDEGSEEIEEEDEEETDLPGTVEDEVAKMEKEPDTPKIEPEPETPETPNFEEEEEEEEAAATASRWR</sequence>
<evidence type="ECO:0000313" key="3">
    <source>
        <dbReference type="Proteomes" id="UP001642484"/>
    </source>
</evidence>
<name>A0ABP0PR25_9DINO</name>
<accession>A0ABP0PR25</accession>
<comment type="caution">
    <text evidence="2">The sequence shown here is derived from an EMBL/GenBank/DDBJ whole genome shotgun (WGS) entry which is preliminary data.</text>
</comment>
<dbReference type="Proteomes" id="UP001642484">
    <property type="component" value="Unassembled WGS sequence"/>
</dbReference>
<evidence type="ECO:0000313" key="2">
    <source>
        <dbReference type="EMBL" id="CAK9078475.1"/>
    </source>
</evidence>
<feature type="region of interest" description="Disordered" evidence="1">
    <location>
        <begin position="66"/>
        <end position="154"/>
    </location>
</feature>
<dbReference type="EMBL" id="CAXAMN010023572">
    <property type="protein sequence ID" value="CAK9078475.1"/>
    <property type="molecule type" value="Genomic_DNA"/>
</dbReference>
<reference evidence="2 3" key="1">
    <citation type="submission" date="2024-02" db="EMBL/GenBank/DDBJ databases">
        <authorList>
            <person name="Chen Y."/>
            <person name="Shah S."/>
            <person name="Dougan E. K."/>
            <person name="Thang M."/>
            <person name="Chan C."/>
        </authorList>
    </citation>
    <scope>NUCLEOTIDE SEQUENCE [LARGE SCALE GENOMIC DNA]</scope>
</reference>